<proteinExistence type="predicted"/>
<protein>
    <submittedName>
        <fullName evidence="2">Transposase</fullName>
    </submittedName>
</protein>
<dbReference type="Proteomes" id="UP000095287">
    <property type="component" value="Unplaced"/>
</dbReference>
<evidence type="ECO:0000313" key="1">
    <source>
        <dbReference type="Proteomes" id="UP000095287"/>
    </source>
</evidence>
<accession>A0A1I7ZM83</accession>
<organism evidence="1 2">
    <name type="scientific">Steinernema glaseri</name>
    <dbReference type="NCBI Taxonomy" id="37863"/>
    <lineage>
        <taxon>Eukaryota</taxon>
        <taxon>Metazoa</taxon>
        <taxon>Ecdysozoa</taxon>
        <taxon>Nematoda</taxon>
        <taxon>Chromadorea</taxon>
        <taxon>Rhabditida</taxon>
        <taxon>Tylenchina</taxon>
        <taxon>Panagrolaimomorpha</taxon>
        <taxon>Strongyloidoidea</taxon>
        <taxon>Steinernematidae</taxon>
        <taxon>Steinernema</taxon>
    </lineage>
</organism>
<sequence>MKIVAWILTDSSHNRSLDSSYHPLRYPKLETDSPSAIAKYLSPFILGKTNVVVDQRPSFPRRVPARTRRHHRGPLFMGPL</sequence>
<reference evidence="2" key="1">
    <citation type="submission" date="2016-11" db="UniProtKB">
        <authorList>
            <consortium name="WormBaseParasite"/>
        </authorList>
    </citation>
    <scope>IDENTIFICATION</scope>
</reference>
<evidence type="ECO:0000313" key="2">
    <source>
        <dbReference type="WBParaSite" id="L893_g27588.t1"/>
    </source>
</evidence>
<dbReference type="WBParaSite" id="L893_g27588.t1">
    <property type="protein sequence ID" value="L893_g27588.t1"/>
    <property type="gene ID" value="L893_g27588"/>
</dbReference>
<keyword evidence="1" id="KW-1185">Reference proteome</keyword>
<name>A0A1I7ZM83_9BILA</name>
<dbReference type="AlphaFoldDB" id="A0A1I7ZM83"/>